<dbReference type="STRING" id="319939.SAMN05216263_112114"/>
<dbReference type="Proteomes" id="UP000461288">
    <property type="component" value="Unassembled WGS sequence"/>
</dbReference>
<evidence type="ECO:0000313" key="5">
    <source>
        <dbReference type="Proteomes" id="UP000501237"/>
    </source>
</evidence>
<gene>
    <name evidence="3" type="ORF">GO594_11715</name>
    <name evidence="2" type="ORF">PtoMrB4_27440</name>
    <name evidence="1" type="ORF">WP8S17C03_27230</name>
</gene>
<dbReference type="KEGG" id="poj:PtoMrB4_27440"/>
<protein>
    <submittedName>
        <fullName evidence="3">Uncharacterized protein</fullName>
    </submittedName>
</protein>
<reference evidence="1 6" key="1">
    <citation type="submission" date="2019-12" db="EMBL/GenBank/DDBJ databases">
        <title>complete genome sequences of Pseudomonas otitidis str. WP8-S17-CRE-03 isolated from wastewater treatment plant effluent.</title>
        <authorList>
            <person name="Sekizuka T."/>
            <person name="Itokawa K."/>
            <person name="Yatsu K."/>
            <person name="Inamine Y."/>
            <person name="Kuroda M."/>
        </authorList>
    </citation>
    <scope>NUCLEOTIDE SEQUENCE [LARGE SCALE GENOMIC DNA]</scope>
    <source>
        <strain evidence="1 6">WP8-S17-CRE-03</strain>
    </source>
</reference>
<evidence type="ECO:0000313" key="3">
    <source>
        <dbReference type="EMBL" id="MWK56645.1"/>
    </source>
</evidence>
<dbReference type="EMBL" id="AP022642">
    <property type="protein sequence ID" value="BCA28767.1"/>
    <property type="molecule type" value="Genomic_DNA"/>
</dbReference>
<dbReference type="GeneID" id="57397962"/>
<dbReference type="AlphaFoldDB" id="A0A1I0UHA8"/>
<dbReference type="Proteomes" id="UP000515591">
    <property type="component" value="Chromosome"/>
</dbReference>
<dbReference type="EMBL" id="WTFN01000023">
    <property type="protein sequence ID" value="MWK56645.1"/>
    <property type="molecule type" value="Genomic_DNA"/>
</dbReference>
<name>A0A1I0UHA8_9GAMM</name>
<dbReference type="RefSeq" id="WP_044403109.1">
    <property type="nucleotide sequence ID" value="NZ_AP022213.1"/>
</dbReference>
<reference evidence="3 4" key="2">
    <citation type="submission" date="2019-12" db="EMBL/GenBank/DDBJ databases">
        <title>Draft genome sequence of Pseudomonas otitidis recovered from a chicken carcass.</title>
        <authorList>
            <person name="Vieira T.R."/>
            <person name="Oliviera E.F.C."/>
            <person name="Silva N.M.V."/>
            <person name="Sambrano G.E."/>
            <person name="Cibulski S.P."/>
            <person name="Cardoso M.R.I."/>
        </authorList>
    </citation>
    <scope>NUCLEOTIDE SEQUENCE [LARGE SCALE GENOMIC DNA]</scope>
    <source>
        <strain evidence="3 4">25_K</strain>
    </source>
</reference>
<dbReference type="EMBL" id="AP022213">
    <property type="protein sequence ID" value="BBT16674.1"/>
    <property type="molecule type" value="Genomic_DNA"/>
</dbReference>
<evidence type="ECO:0000313" key="1">
    <source>
        <dbReference type="EMBL" id="BBT16674.1"/>
    </source>
</evidence>
<organism evidence="3 4">
    <name type="scientific">Metapseudomonas otitidis</name>
    <dbReference type="NCBI Taxonomy" id="319939"/>
    <lineage>
        <taxon>Bacteria</taxon>
        <taxon>Pseudomonadati</taxon>
        <taxon>Pseudomonadota</taxon>
        <taxon>Gammaproteobacteria</taxon>
        <taxon>Pseudomonadales</taxon>
        <taxon>Pseudomonadaceae</taxon>
        <taxon>Metapseudomonas</taxon>
    </lineage>
</organism>
<proteinExistence type="predicted"/>
<reference evidence="2 5" key="3">
    <citation type="journal article" date="2020" name="Microbiol. Resour. Announc.">
        <title>Complete genome sequence of Pseudomonas otitidis strain MrB4, isolated from Lake Biwa in Japan.</title>
        <authorList>
            <person name="Miyazaki K."/>
            <person name="Hase E."/>
            <person name="Maruya T."/>
        </authorList>
    </citation>
    <scope>NUCLEOTIDE SEQUENCE [LARGE SCALE GENOMIC DNA]</scope>
    <source>
        <strain evidence="2 5">MrB4</strain>
    </source>
</reference>
<evidence type="ECO:0000313" key="4">
    <source>
        <dbReference type="Proteomes" id="UP000461288"/>
    </source>
</evidence>
<dbReference type="Proteomes" id="UP000501237">
    <property type="component" value="Chromosome"/>
</dbReference>
<evidence type="ECO:0000313" key="6">
    <source>
        <dbReference type="Proteomes" id="UP000515591"/>
    </source>
</evidence>
<evidence type="ECO:0000313" key="2">
    <source>
        <dbReference type="EMBL" id="BCA28767.1"/>
    </source>
</evidence>
<accession>A0A1I0UHA8</accession>
<sequence>MALNRTNERLRCVLKDASLNNRMACITLESAARQLEDPQLAEVLVKTARTLSADAHHLHRHAREVERGRIRRKR</sequence>